<keyword evidence="1" id="KW-0812">Transmembrane</keyword>
<name>A0AAD8KTN6_TARER</name>
<evidence type="ECO:0000313" key="2">
    <source>
        <dbReference type="EMBL" id="KAK1428833.1"/>
    </source>
</evidence>
<accession>A0AAD8KTN6</accession>
<sequence length="92" mass="9272">MCGAWGLLDGQLSRSDVMFRCDVTQAPRIGLCAAPGGTLMIAIVVVALTAVSVVSAQAPAPSPDAGAAFSVPASGVVIGTSLFFSFVALFRN</sequence>
<comment type="caution">
    <text evidence="2">The sequence shown here is derived from an EMBL/GenBank/DDBJ whole genome shotgun (WGS) entry which is preliminary data.</text>
</comment>
<reference evidence="2" key="1">
    <citation type="journal article" date="2023" name="bioRxiv">
        <title>Improved chromosome-level genome assembly for marigold (Tagetes erecta).</title>
        <authorList>
            <person name="Jiang F."/>
            <person name="Yuan L."/>
            <person name="Wang S."/>
            <person name="Wang H."/>
            <person name="Xu D."/>
            <person name="Wang A."/>
            <person name="Fan W."/>
        </authorList>
    </citation>
    <scope>NUCLEOTIDE SEQUENCE</scope>
    <source>
        <strain evidence="2">WSJ</strain>
        <tissue evidence="2">Leaf</tissue>
    </source>
</reference>
<dbReference type="EMBL" id="JAUHHV010000004">
    <property type="protein sequence ID" value="KAK1428833.1"/>
    <property type="molecule type" value="Genomic_DNA"/>
</dbReference>
<feature type="transmembrane region" description="Helical" evidence="1">
    <location>
        <begin position="67"/>
        <end position="90"/>
    </location>
</feature>
<evidence type="ECO:0000313" key="3">
    <source>
        <dbReference type="Proteomes" id="UP001229421"/>
    </source>
</evidence>
<dbReference type="PANTHER" id="PTHR33659:SF12">
    <property type="match status" value="1"/>
</dbReference>
<keyword evidence="1" id="KW-0472">Membrane</keyword>
<keyword evidence="3" id="KW-1185">Reference proteome</keyword>
<organism evidence="2 3">
    <name type="scientific">Tagetes erecta</name>
    <name type="common">African marigold</name>
    <dbReference type="NCBI Taxonomy" id="13708"/>
    <lineage>
        <taxon>Eukaryota</taxon>
        <taxon>Viridiplantae</taxon>
        <taxon>Streptophyta</taxon>
        <taxon>Embryophyta</taxon>
        <taxon>Tracheophyta</taxon>
        <taxon>Spermatophyta</taxon>
        <taxon>Magnoliopsida</taxon>
        <taxon>eudicotyledons</taxon>
        <taxon>Gunneridae</taxon>
        <taxon>Pentapetalae</taxon>
        <taxon>asterids</taxon>
        <taxon>campanulids</taxon>
        <taxon>Asterales</taxon>
        <taxon>Asteraceae</taxon>
        <taxon>Asteroideae</taxon>
        <taxon>Heliantheae alliance</taxon>
        <taxon>Tageteae</taxon>
        <taxon>Tagetes</taxon>
    </lineage>
</organism>
<dbReference type="Proteomes" id="UP001229421">
    <property type="component" value="Unassembled WGS sequence"/>
</dbReference>
<keyword evidence="1" id="KW-1133">Transmembrane helix</keyword>
<dbReference type="AlphaFoldDB" id="A0AAD8KTN6"/>
<dbReference type="PANTHER" id="PTHR33659">
    <property type="entry name" value="PROTEIN, PUTATIVE-RELATED-RELATED"/>
    <property type="match status" value="1"/>
</dbReference>
<feature type="transmembrane region" description="Helical" evidence="1">
    <location>
        <begin position="29"/>
        <end position="55"/>
    </location>
</feature>
<gene>
    <name evidence="2" type="ORF">QVD17_17673</name>
</gene>
<protein>
    <submittedName>
        <fullName evidence="2">Uncharacterized protein</fullName>
    </submittedName>
</protein>
<proteinExistence type="predicted"/>
<evidence type="ECO:0000256" key="1">
    <source>
        <dbReference type="SAM" id="Phobius"/>
    </source>
</evidence>